<name>A0A7E4UM49_PANRE</name>
<evidence type="ECO:0000313" key="1">
    <source>
        <dbReference type="Proteomes" id="UP000492821"/>
    </source>
</evidence>
<proteinExistence type="predicted"/>
<accession>A0A7E4UM49</accession>
<sequence length="191" mass="21319">MEQNGMHALIVAVRMHPSCDVNKMTNLKSGNLYESKERMSSSTTATTRRAIASKNTIHLRNRGRSTGKDVRIPLISGTTTTTAPVVEVRDDSRLVLLHPSSVDRVIKVGPKRALDRKKHRHARPLAQHVHLHNLIGPVCPSKSKPVDFAVVGTNQPSDSHLLRIFNPLFSHLTAVHPKESNFFPHKSRHHP</sequence>
<dbReference type="Proteomes" id="UP000492821">
    <property type="component" value="Unassembled WGS sequence"/>
</dbReference>
<protein>
    <submittedName>
        <fullName evidence="2">Uncharacterized protein</fullName>
    </submittedName>
</protein>
<dbReference type="WBParaSite" id="Pan_g10414.t1">
    <property type="protein sequence ID" value="Pan_g10414.t1"/>
    <property type="gene ID" value="Pan_g10414"/>
</dbReference>
<dbReference type="AlphaFoldDB" id="A0A7E4UM49"/>
<reference evidence="2" key="2">
    <citation type="submission" date="2020-10" db="UniProtKB">
        <authorList>
            <consortium name="WormBaseParasite"/>
        </authorList>
    </citation>
    <scope>IDENTIFICATION</scope>
</reference>
<reference evidence="1" key="1">
    <citation type="journal article" date="2013" name="Genetics">
        <title>The draft genome and transcriptome of Panagrellus redivivus are shaped by the harsh demands of a free-living lifestyle.</title>
        <authorList>
            <person name="Srinivasan J."/>
            <person name="Dillman A.R."/>
            <person name="Macchietto M.G."/>
            <person name="Heikkinen L."/>
            <person name="Lakso M."/>
            <person name="Fracchia K.M."/>
            <person name="Antoshechkin I."/>
            <person name="Mortazavi A."/>
            <person name="Wong G."/>
            <person name="Sternberg P.W."/>
        </authorList>
    </citation>
    <scope>NUCLEOTIDE SEQUENCE [LARGE SCALE GENOMIC DNA]</scope>
    <source>
        <strain evidence="1">MT8872</strain>
    </source>
</reference>
<keyword evidence="1" id="KW-1185">Reference proteome</keyword>
<evidence type="ECO:0000313" key="2">
    <source>
        <dbReference type="WBParaSite" id="Pan_g10414.t1"/>
    </source>
</evidence>
<organism evidence="1 2">
    <name type="scientific">Panagrellus redivivus</name>
    <name type="common">Microworm</name>
    <dbReference type="NCBI Taxonomy" id="6233"/>
    <lineage>
        <taxon>Eukaryota</taxon>
        <taxon>Metazoa</taxon>
        <taxon>Ecdysozoa</taxon>
        <taxon>Nematoda</taxon>
        <taxon>Chromadorea</taxon>
        <taxon>Rhabditida</taxon>
        <taxon>Tylenchina</taxon>
        <taxon>Panagrolaimomorpha</taxon>
        <taxon>Panagrolaimoidea</taxon>
        <taxon>Panagrolaimidae</taxon>
        <taxon>Panagrellus</taxon>
    </lineage>
</organism>